<evidence type="ECO:0000313" key="2">
    <source>
        <dbReference type="EMBL" id="PTA68506.1"/>
    </source>
</evidence>
<comment type="caution">
    <text evidence="2">The sequence shown here is derived from an EMBL/GenBank/DDBJ whole genome shotgun (WGS) entry which is preliminary data.</text>
</comment>
<dbReference type="InterPro" id="IPR011083">
    <property type="entry name" value="Phage_tail_collar_dom"/>
</dbReference>
<sequence>MTPYLGEIRMFAGTFAPVGWALCEGQLLPISQYDALFVLIGTTYGGDGQSTFALPDMRGRLPAHVGTPAGGQPLALGQLTGTETVTVSAAQVPAHSHALQASTLTAPQGGGVSAGAFLAQPDGSELYVGSGRRPQTLAAAAVAASGGAQPHENLSPYLCVNFIIALEGIFPSRN</sequence>
<protein>
    <submittedName>
        <fullName evidence="2">Phage tail protein</fullName>
    </submittedName>
</protein>
<dbReference type="Gene3D" id="3.90.1340.10">
    <property type="entry name" value="Phage tail collar domain"/>
    <property type="match status" value="1"/>
</dbReference>
<dbReference type="AlphaFoldDB" id="A0A2T3W9D7"/>
<dbReference type="EMBL" id="PYSV01000005">
    <property type="protein sequence ID" value="PTA68506.1"/>
    <property type="molecule type" value="Genomic_DNA"/>
</dbReference>
<feature type="domain" description="Phage tail collar" evidence="1">
    <location>
        <begin position="6"/>
        <end position="62"/>
    </location>
</feature>
<organism evidence="2 3">
    <name type="scientific">Deinococcus arcticus</name>
    <dbReference type="NCBI Taxonomy" id="2136176"/>
    <lineage>
        <taxon>Bacteria</taxon>
        <taxon>Thermotogati</taxon>
        <taxon>Deinococcota</taxon>
        <taxon>Deinococci</taxon>
        <taxon>Deinococcales</taxon>
        <taxon>Deinococcaceae</taxon>
        <taxon>Deinococcus</taxon>
    </lineage>
</organism>
<dbReference type="InterPro" id="IPR037053">
    <property type="entry name" value="Phage_tail_collar_dom_sf"/>
</dbReference>
<dbReference type="Pfam" id="PF07484">
    <property type="entry name" value="Collar"/>
    <property type="match status" value="1"/>
</dbReference>
<dbReference type="SUPFAM" id="SSF88874">
    <property type="entry name" value="Receptor-binding domain of short tail fibre protein gp12"/>
    <property type="match status" value="1"/>
</dbReference>
<reference evidence="2 3" key="1">
    <citation type="submission" date="2018-03" db="EMBL/GenBank/DDBJ databases">
        <title>Draft genome of Deinococcus sp. OD32.</title>
        <authorList>
            <person name="Wang X.-P."/>
            <person name="Du Z.-J."/>
        </authorList>
    </citation>
    <scope>NUCLEOTIDE SEQUENCE [LARGE SCALE GENOMIC DNA]</scope>
    <source>
        <strain evidence="2 3">OD32</strain>
    </source>
</reference>
<keyword evidence="3" id="KW-1185">Reference proteome</keyword>
<gene>
    <name evidence="2" type="ORF">C8263_06815</name>
</gene>
<accession>A0A2T3W9D7</accession>
<proteinExistence type="predicted"/>
<dbReference type="OrthoDB" id="68135at2"/>
<dbReference type="RefSeq" id="WP_107137380.1">
    <property type="nucleotide sequence ID" value="NZ_PYSV01000005.1"/>
</dbReference>
<evidence type="ECO:0000313" key="3">
    <source>
        <dbReference type="Proteomes" id="UP000240317"/>
    </source>
</evidence>
<name>A0A2T3W9D7_9DEIO</name>
<dbReference type="Proteomes" id="UP000240317">
    <property type="component" value="Unassembled WGS sequence"/>
</dbReference>
<evidence type="ECO:0000259" key="1">
    <source>
        <dbReference type="Pfam" id="PF07484"/>
    </source>
</evidence>